<evidence type="ECO:0000256" key="1">
    <source>
        <dbReference type="PROSITE-ProRule" id="PRU00023"/>
    </source>
</evidence>
<dbReference type="SMR" id="A0A0P0XIL3"/>
<dbReference type="PROSITE" id="PS50297">
    <property type="entry name" value="ANK_REP_REGION"/>
    <property type="match status" value="1"/>
</dbReference>
<dbReference type="PaxDb" id="39947-A0A0P0XIL3"/>
<keyword evidence="1" id="KW-0040">ANK repeat</keyword>
<reference evidence="2 3" key="3">
    <citation type="journal article" date="2013" name="Rice">
        <title>Improvement of the Oryza sativa Nipponbare reference genome using next generation sequence and optical map data.</title>
        <authorList>
            <person name="Kawahara Y."/>
            <person name="de la Bastide M."/>
            <person name="Hamilton J.P."/>
            <person name="Kanamori H."/>
            <person name="McCombie W.R."/>
            <person name="Ouyang S."/>
            <person name="Schwartz D.C."/>
            <person name="Tanaka T."/>
            <person name="Wu J."/>
            <person name="Zhou S."/>
            <person name="Childs K.L."/>
            <person name="Davidson R.M."/>
            <person name="Lin H."/>
            <person name="Quesada-Ocampo L."/>
            <person name="Vaillancourt B."/>
            <person name="Sakai H."/>
            <person name="Lee S.S."/>
            <person name="Kim J."/>
            <person name="Numa H."/>
            <person name="Itoh T."/>
            <person name="Buell C.R."/>
            <person name="Matsumoto T."/>
        </authorList>
    </citation>
    <scope>NUCLEOTIDE SEQUENCE [LARGE SCALE GENOMIC DNA]</scope>
    <source>
        <strain evidence="3">cv. Nipponbare</strain>
    </source>
</reference>
<reference evidence="2 3" key="2">
    <citation type="journal article" date="2013" name="Plant Cell Physiol.">
        <title>Rice Annotation Project Database (RAP-DB): an integrative and interactive database for rice genomics.</title>
        <authorList>
            <person name="Sakai H."/>
            <person name="Lee S.S."/>
            <person name="Tanaka T."/>
            <person name="Numa H."/>
            <person name="Kim J."/>
            <person name="Kawahara Y."/>
            <person name="Wakimoto H."/>
            <person name="Yang C.C."/>
            <person name="Iwamoto M."/>
            <person name="Abe T."/>
            <person name="Yamada Y."/>
            <person name="Muto A."/>
            <person name="Inokuchi H."/>
            <person name="Ikemura T."/>
            <person name="Matsumoto T."/>
            <person name="Sasaki T."/>
            <person name="Itoh T."/>
        </authorList>
    </citation>
    <scope>NUCLEOTIDE SEQUENCE [LARGE SCALE GENOMIC DNA]</scope>
    <source>
        <strain evidence="3">cv. Nipponbare</strain>
    </source>
</reference>
<dbReference type="InterPro" id="IPR002110">
    <property type="entry name" value="Ankyrin_rpt"/>
</dbReference>
<dbReference type="InParanoid" id="A0A0P0XIL3"/>
<dbReference type="PROSITE" id="PS50088">
    <property type="entry name" value="ANK_REPEAT"/>
    <property type="match status" value="1"/>
</dbReference>
<gene>
    <name evidence="2" type="ordered locus">Os09g0124232</name>
    <name evidence="2" type="ORF">OSNPB_090124232</name>
</gene>
<evidence type="ECO:0000313" key="3">
    <source>
        <dbReference type="Proteomes" id="UP000059680"/>
    </source>
</evidence>
<dbReference type="STRING" id="39947.A0A0P0XIL3"/>
<dbReference type="Proteomes" id="UP000059680">
    <property type="component" value="Chromosome 9"/>
</dbReference>
<evidence type="ECO:0000313" key="2">
    <source>
        <dbReference type="EMBL" id="BAT06893.1"/>
    </source>
</evidence>
<feature type="repeat" description="ANK" evidence="1">
    <location>
        <begin position="23"/>
        <end position="45"/>
    </location>
</feature>
<reference evidence="3" key="1">
    <citation type="journal article" date="2005" name="Nature">
        <title>The map-based sequence of the rice genome.</title>
        <authorList>
            <consortium name="International rice genome sequencing project (IRGSP)"/>
            <person name="Matsumoto T."/>
            <person name="Wu J."/>
            <person name="Kanamori H."/>
            <person name="Katayose Y."/>
            <person name="Fujisawa M."/>
            <person name="Namiki N."/>
            <person name="Mizuno H."/>
            <person name="Yamamoto K."/>
            <person name="Antonio B.A."/>
            <person name="Baba T."/>
            <person name="Sakata K."/>
            <person name="Nagamura Y."/>
            <person name="Aoki H."/>
            <person name="Arikawa K."/>
            <person name="Arita K."/>
            <person name="Bito T."/>
            <person name="Chiden Y."/>
            <person name="Fujitsuka N."/>
            <person name="Fukunaka R."/>
            <person name="Hamada M."/>
            <person name="Harada C."/>
            <person name="Hayashi A."/>
            <person name="Hijishita S."/>
            <person name="Honda M."/>
            <person name="Hosokawa S."/>
            <person name="Ichikawa Y."/>
            <person name="Idonuma A."/>
            <person name="Iijima M."/>
            <person name="Ikeda M."/>
            <person name="Ikeno M."/>
            <person name="Ito K."/>
            <person name="Ito S."/>
            <person name="Ito T."/>
            <person name="Ito Y."/>
            <person name="Ito Y."/>
            <person name="Iwabuchi A."/>
            <person name="Kamiya K."/>
            <person name="Karasawa W."/>
            <person name="Kurita K."/>
            <person name="Katagiri S."/>
            <person name="Kikuta A."/>
            <person name="Kobayashi H."/>
            <person name="Kobayashi N."/>
            <person name="Machita K."/>
            <person name="Maehara T."/>
            <person name="Masukawa M."/>
            <person name="Mizubayashi T."/>
            <person name="Mukai Y."/>
            <person name="Nagasaki H."/>
            <person name="Nagata Y."/>
            <person name="Naito S."/>
            <person name="Nakashima M."/>
            <person name="Nakama Y."/>
            <person name="Nakamichi Y."/>
            <person name="Nakamura M."/>
            <person name="Meguro A."/>
            <person name="Negishi M."/>
            <person name="Ohta I."/>
            <person name="Ohta T."/>
            <person name="Okamoto M."/>
            <person name="Ono N."/>
            <person name="Saji S."/>
            <person name="Sakaguchi M."/>
            <person name="Sakai K."/>
            <person name="Shibata M."/>
            <person name="Shimokawa T."/>
            <person name="Song J."/>
            <person name="Takazaki Y."/>
            <person name="Terasawa K."/>
            <person name="Tsugane M."/>
            <person name="Tsuji K."/>
            <person name="Ueda S."/>
            <person name="Waki K."/>
            <person name="Yamagata H."/>
            <person name="Yamamoto M."/>
            <person name="Yamamoto S."/>
            <person name="Yamane H."/>
            <person name="Yoshiki S."/>
            <person name="Yoshihara R."/>
            <person name="Yukawa K."/>
            <person name="Zhong H."/>
            <person name="Yano M."/>
            <person name="Yuan Q."/>
            <person name="Ouyang S."/>
            <person name="Liu J."/>
            <person name="Jones K.M."/>
            <person name="Gansberger K."/>
            <person name="Moffat K."/>
            <person name="Hill J."/>
            <person name="Bera J."/>
            <person name="Fadrosh D."/>
            <person name="Jin S."/>
            <person name="Johri S."/>
            <person name="Kim M."/>
            <person name="Overton L."/>
            <person name="Reardon M."/>
            <person name="Tsitrin T."/>
            <person name="Vuong H."/>
            <person name="Weaver B."/>
            <person name="Ciecko A."/>
            <person name="Tallon L."/>
            <person name="Jackson J."/>
            <person name="Pai G."/>
            <person name="Aken S.V."/>
            <person name="Utterback T."/>
            <person name="Reidmuller S."/>
            <person name="Feldblyum T."/>
            <person name="Hsiao J."/>
            <person name="Zismann V."/>
            <person name="Iobst S."/>
            <person name="de Vazeille A.R."/>
            <person name="Buell C.R."/>
            <person name="Ying K."/>
            <person name="Li Y."/>
            <person name="Lu T."/>
            <person name="Huang Y."/>
            <person name="Zhao Q."/>
            <person name="Feng Q."/>
            <person name="Zhang L."/>
            <person name="Zhu J."/>
            <person name="Weng Q."/>
            <person name="Mu J."/>
            <person name="Lu Y."/>
            <person name="Fan D."/>
            <person name="Liu Y."/>
            <person name="Guan J."/>
            <person name="Zhang Y."/>
            <person name="Yu S."/>
            <person name="Liu X."/>
            <person name="Zhang Y."/>
            <person name="Hong G."/>
            <person name="Han B."/>
            <person name="Choisne N."/>
            <person name="Demange N."/>
            <person name="Orjeda G."/>
            <person name="Samain S."/>
            <person name="Cattolico L."/>
            <person name="Pelletier E."/>
            <person name="Couloux A."/>
            <person name="Segurens B."/>
            <person name="Wincker P."/>
            <person name="D'Hont A."/>
            <person name="Scarpelli C."/>
            <person name="Weissenbach J."/>
            <person name="Salanoubat M."/>
            <person name="Quetier F."/>
            <person name="Yu Y."/>
            <person name="Kim H.R."/>
            <person name="Rambo T."/>
            <person name="Currie J."/>
            <person name="Collura K."/>
            <person name="Luo M."/>
            <person name="Yang T."/>
            <person name="Ammiraju J.S.S."/>
            <person name="Engler F."/>
            <person name="Soderlund C."/>
            <person name="Wing R.A."/>
            <person name="Palmer L.E."/>
            <person name="de la Bastide M."/>
            <person name="Spiegel L."/>
            <person name="Nascimento L."/>
            <person name="Zutavern T."/>
            <person name="O'Shaughnessy A."/>
            <person name="Dike S."/>
            <person name="Dedhia N."/>
            <person name="Preston R."/>
            <person name="Balija V."/>
            <person name="McCombie W.R."/>
            <person name="Chow T."/>
            <person name="Chen H."/>
            <person name="Chung M."/>
            <person name="Chen C."/>
            <person name="Shaw J."/>
            <person name="Wu H."/>
            <person name="Hsiao K."/>
            <person name="Chao Y."/>
            <person name="Chu M."/>
            <person name="Cheng C."/>
            <person name="Hour A."/>
            <person name="Lee P."/>
            <person name="Lin S."/>
            <person name="Lin Y."/>
            <person name="Liou J."/>
            <person name="Liu S."/>
            <person name="Hsing Y."/>
            <person name="Raghuvanshi S."/>
            <person name="Mohanty A."/>
            <person name="Bharti A.K."/>
            <person name="Gaur A."/>
            <person name="Gupta V."/>
            <person name="Kumar D."/>
            <person name="Ravi V."/>
            <person name="Vij S."/>
            <person name="Kapur A."/>
            <person name="Khurana P."/>
            <person name="Khurana P."/>
            <person name="Khurana J.P."/>
            <person name="Tyagi A.K."/>
            <person name="Gaikwad K."/>
            <person name="Singh A."/>
            <person name="Dalal V."/>
            <person name="Srivastava S."/>
            <person name="Dixit A."/>
            <person name="Pal A.K."/>
            <person name="Ghazi I.A."/>
            <person name="Yadav M."/>
            <person name="Pandit A."/>
            <person name="Bhargava A."/>
            <person name="Sureshbabu K."/>
            <person name="Batra K."/>
            <person name="Sharma T.R."/>
            <person name="Mohapatra T."/>
            <person name="Singh N.K."/>
            <person name="Messing J."/>
            <person name="Nelson A.B."/>
            <person name="Fuks G."/>
            <person name="Kavchok S."/>
            <person name="Keizer G."/>
            <person name="Linton E."/>
            <person name="Llaca V."/>
            <person name="Song R."/>
            <person name="Tanyolac B."/>
            <person name="Young S."/>
            <person name="Ho-Il K."/>
            <person name="Hahn J.H."/>
            <person name="Sangsakoo G."/>
            <person name="Vanavichit A."/>
            <person name="de Mattos Luiz.A.T."/>
            <person name="Zimmer P.D."/>
            <person name="Malone G."/>
            <person name="Dellagostin O."/>
            <person name="de Oliveira A.C."/>
            <person name="Bevan M."/>
            <person name="Bancroft I."/>
            <person name="Minx P."/>
            <person name="Cordum H."/>
            <person name="Wilson R."/>
            <person name="Cheng Z."/>
            <person name="Jin W."/>
            <person name="Jiang J."/>
            <person name="Leong S.A."/>
            <person name="Iwama H."/>
            <person name="Gojobori T."/>
            <person name="Itoh T."/>
            <person name="Niimura Y."/>
            <person name="Fujii Y."/>
            <person name="Habara T."/>
            <person name="Sakai H."/>
            <person name="Sato Y."/>
            <person name="Wilson G."/>
            <person name="Kumar K."/>
            <person name="McCouch S."/>
            <person name="Juretic N."/>
            <person name="Hoen D."/>
            <person name="Wright S."/>
            <person name="Bruskiewich R."/>
            <person name="Bureau T."/>
            <person name="Miyao A."/>
            <person name="Hirochika H."/>
            <person name="Nishikawa T."/>
            <person name="Kadowaki K."/>
            <person name="Sugiura M."/>
            <person name="Burr B."/>
            <person name="Sasaki T."/>
        </authorList>
    </citation>
    <scope>NUCLEOTIDE SEQUENCE [LARGE SCALE GENOMIC DNA]</scope>
    <source>
        <strain evidence="3">cv. Nipponbare</strain>
    </source>
</reference>
<name>A0A0P0XIL3_ORYSJ</name>
<accession>A0A0P0XIL3</accession>
<dbReference type="Gramene" id="Os09t0124232-00">
    <property type="protein sequence ID" value="Os09t0124232-00"/>
    <property type="gene ID" value="Os09g0124232"/>
</dbReference>
<dbReference type="EMBL" id="AP014965">
    <property type="protein sequence ID" value="BAT06893.1"/>
    <property type="molecule type" value="Genomic_DNA"/>
</dbReference>
<keyword evidence="3" id="KW-1185">Reference proteome</keyword>
<protein>
    <submittedName>
        <fullName evidence="2">Os09g0124232 protein</fullName>
    </submittedName>
</protein>
<proteinExistence type="predicted"/>
<organism evidence="2 3">
    <name type="scientific">Oryza sativa subsp. japonica</name>
    <name type="common">Rice</name>
    <dbReference type="NCBI Taxonomy" id="39947"/>
    <lineage>
        <taxon>Eukaryota</taxon>
        <taxon>Viridiplantae</taxon>
        <taxon>Streptophyta</taxon>
        <taxon>Embryophyta</taxon>
        <taxon>Tracheophyta</taxon>
        <taxon>Spermatophyta</taxon>
        <taxon>Magnoliopsida</taxon>
        <taxon>Liliopsida</taxon>
        <taxon>Poales</taxon>
        <taxon>Poaceae</taxon>
        <taxon>BOP clade</taxon>
        <taxon>Oryzoideae</taxon>
        <taxon>Oryzeae</taxon>
        <taxon>Oryzinae</taxon>
        <taxon>Oryza</taxon>
        <taxon>Oryza sativa</taxon>
    </lineage>
</organism>
<sequence>MARGLDTGQGEAAVVAAVEGSGFGHRALHMAASGGSVDVLRYLVEDLCLGVNQFNGKGLALFALPLFRSIFQLALIRIKMH</sequence>
<dbReference type="AlphaFoldDB" id="A0A0P0XIL3"/>